<sequence length="320" mass="34576">MLASSNLLDSPTGAALRLHRFLPEGEARAVLLILHGLAEHSGRYARLGRELAELGIAVYAHDHRGHGSTTALDAPLRRFGGRNGAAKVLRDAQAVRHQAEADCPGKPVVVLGHSMGAYIALNHARTFGEGLAGLALWNASFERGWSERLGTVAFKAEKALKGSDVASALFARATFDVWSRSVQPRRTPFDWLTHDESEVDRYIADPLCGWTPTISMVEDILNWQSAGASVTPLGDLPHRLPIHCLGGSEDPATAKGAAVRSLAARLEQAGSLDVHCHVVPGARHEVLLEIEPMRSEAVEQLRAFIDRCLLPSGQRRQKGA</sequence>
<dbReference type="EMBL" id="LDPZ01000006">
    <property type="protein sequence ID" value="KTQ97701.1"/>
    <property type="molecule type" value="Genomic_DNA"/>
</dbReference>
<proteinExistence type="predicted"/>
<dbReference type="Pfam" id="PF12146">
    <property type="entry name" value="Hydrolase_4"/>
    <property type="match status" value="1"/>
</dbReference>
<dbReference type="Gene3D" id="3.40.50.1820">
    <property type="entry name" value="alpha/beta hydrolase"/>
    <property type="match status" value="1"/>
</dbReference>
<feature type="domain" description="Serine aminopeptidase S33" evidence="1">
    <location>
        <begin position="26"/>
        <end position="290"/>
    </location>
</feature>
<dbReference type="InterPro" id="IPR022742">
    <property type="entry name" value="Hydrolase_4"/>
</dbReference>
<dbReference type="InterPro" id="IPR029058">
    <property type="entry name" value="AB_hydrolase_fold"/>
</dbReference>
<dbReference type="PATRIC" id="fig|401562.3.peg.4185"/>
<evidence type="ECO:0000313" key="3">
    <source>
        <dbReference type="Proteomes" id="UP000078272"/>
    </source>
</evidence>
<protein>
    <submittedName>
        <fullName evidence="2">Lysophospholipase</fullName>
    </submittedName>
</protein>
<dbReference type="SUPFAM" id="SSF53474">
    <property type="entry name" value="alpha/beta-Hydrolases"/>
    <property type="match status" value="1"/>
</dbReference>
<dbReference type="InterPro" id="IPR051044">
    <property type="entry name" value="MAG_DAG_Lipase"/>
</dbReference>
<name>A0A175REC8_9HYPH</name>
<dbReference type="PANTHER" id="PTHR11614">
    <property type="entry name" value="PHOSPHOLIPASE-RELATED"/>
    <property type="match status" value="1"/>
</dbReference>
<evidence type="ECO:0000313" key="2">
    <source>
        <dbReference type="EMBL" id="KTQ97701.1"/>
    </source>
</evidence>
<comment type="caution">
    <text evidence="2">The sequence shown here is derived from an EMBL/GenBank/DDBJ whole genome shotgun (WGS) entry which is preliminary data.</text>
</comment>
<dbReference type="STRING" id="401562.NS365_11820"/>
<dbReference type="RefSeq" id="WP_058633769.1">
    <property type="nucleotide sequence ID" value="NZ_LDPZ01000006.1"/>
</dbReference>
<dbReference type="AlphaFoldDB" id="A0A175REC8"/>
<gene>
    <name evidence="2" type="ORF">NS226_03340</name>
</gene>
<evidence type="ECO:0000259" key="1">
    <source>
        <dbReference type="Pfam" id="PF12146"/>
    </source>
</evidence>
<dbReference type="Proteomes" id="UP000078272">
    <property type="component" value="Unassembled WGS sequence"/>
</dbReference>
<reference evidence="2 3" key="1">
    <citation type="journal article" date="2016" name="Front. Microbiol.">
        <title>Genomic Resource of Rice Seed Associated Bacteria.</title>
        <authorList>
            <person name="Midha S."/>
            <person name="Bansal K."/>
            <person name="Sharma S."/>
            <person name="Kumar N."/>
            <person name="Patil P.P."/>
            <person name="Chaudhry V."/>
            <person name="Patil P.B."/>
        </authorList>
    </citation>
    <scope>NUCLEOTIDE SEQUENCE [LARGE SCALE GENOMIC DNA]</scope>
    <source>
        <strain evidence="2 3">NS226</strain>
    </source>
</reference>
<accession>A0A175REC8</accession>
<organism evidence="2 3">
    <name type="scientific">Aureimonas ureilytica</name>
    <dbReference type="NCBI Taxonomy" id="401562"/>
    <lineage>
        <taxon>Bacteria</taxon>
        <taxon>Pseudomonadati</taxon>
        <taxon>Pseudomonadota</taxon>
        <taxon>Alphaproteobacteria</taxon>
        <taxon>Hyphomicrobiales</taxon>
        <taxon>Aurantimonadaceae</taxon>
        <taxon>Aureimonas</taxon>
    </lineage>
</organism>